<proteinExistence type="predicted"/>
<dbReference type="InParanoid" id="A0A068V9A1"/>
<evidence type="ECO:0000313" key="2">
    <source>
        <dbReference type="Proteomes" id="UP000295252"/>
    </source>
</evidence>
<dbReference type="STRING" id="49390.A0A068V9A1"/>
<dbReference type="Proteomes" id="UP000295252">
    <property type="component" value="Chromosome XI"/>
</dbReference>
<keyword evidence="2" id="KW-1185">Reference proteome</keyword>
<dbReference type="AlphaFoldDB" id="A0A068V9A1"/>
<evidence type="ECO:0000313" key="1">
    <source>
        <dbReference type="EMBL" id="CDP17330.1"/>
    </source>
</evidence>
<gene>
    <name evidence="1" type="ORF">GSCOC_T00004086001</name>
</gene>
<name>A0A068V9A1_COFCA</name>
<dbReference type="Gramene" id="CDP17330">
    <property type="protein sequence ID" value="CDP17330"/>
    <property type="gene ID" value="GSCOC_T00004086001"/>
</dbReference>
<organism evidence="1 2">
    <name type="scientific">Coffea canephora</name>
    <name type="common">Robusta coffee</name>
    <dbReference type="NCBI Taxonomy" id="49390"/>
    <lineage>
        <taxon>Eukaryota</taxon>
        <taxon>Viridiplantae</taxon>
        <taxon>Streptophyta</taxon>
        <taxon>Embryophyta</taxon>
        <taxon>Tracheophyta</taxon>
        <taxon>Spermatophyta</taxon>
        <taxon>Magnoliopsida</taxon>
        <taxon>eudicotyledons</taxon>
        <taxon>Gunneridae</taxon>
        <taxon>Pentapetalae</taxon>
        <taxon>asterids</taxon>
        <taxon>lamiids</taxon>
        <taxon>Gentianales</taxon>
        <taxon>Rubiaceae</taxon>
        <taxon>Ixoroideae</taxon>
        <taxon>Gardenieae complex</taxon>
        <taxon>Bertiereae - Coffeeae clade</taxon>
        <taxon>Coffeeae</taxon>
        <taxon>Coffea</taxon>
    </lineage>
</organism>
<accession>A0A068V9A1</accession>
<dbReference type="EMBL" id="HG739238">
    <property type="protein sequence ID" value="CDP17330.1"/>
    <property type="molecule type" value="Genomic_DNA"/>
</dbReference>
<reference evidence="2" key="1">
    <citation type="journal article" date="2014" name="Science">
        <title>The coffee genome provides insight into the convergent evolution of caffeine biosynthesis.</title>
        <authorList>
            <person name="Denoeud F."/>
            <person name="Carretero-Paulet L."/>
            <person name="Dereeper A."/>
            <person name="Droc G."/>
            <person name="Guyot R."/>
            <person name="Pietrella M."/>
            <person name="Zheng C."/>
            <person name="Alberti A."/>
            <person name="Anthony F."/>
            <person name="Aprea G."/>
            <person name="Aury J.M."/>
            <person name="Bento P."/>
            <person name="Bernard M."/>
            <person name="Bocs S."/>
            <person name="Campa C."/>
            <person name="Cenci A."/>
            <person name="Combes M.C."/>
            <person name="Crouzillat D."/>
            <person name="Da Silva C."/>
            <person name="Daddiego L."/>
            <person name="De Bellis F."/>
            <person name="Dussert S."/>
            <person name="Garsmeur O."/>
            <person name="Gayraud T."/>
            <person name="Guignon V."/>
            <person name="Jahn K."/>
            <person name="Jamilloux V."/>
            <person name="Joet T."/>
            <person name="Labadie K."/>
            <person name="Lan T."/>
            <person name="Leclercq J."/>
            <person name="Lepelley M."/>
            <person name="Leroy T."/>
            <person name="Li L.T."/>
            <person name="Librado P."/>
            <person name="Lopez L."/>
            <person name="Munoz A."/>
            <person name="Noel B."/>
            <person name="Pallavicini A."/>
            <person name="Perrotta G."/>
            <person name="Poncet V."/>
            <person name="Pot D."/>
            <person name="Priyono X."/>
            <person name="Rigoreau M."/>
            <person name="Rouard M."/>
            <person name="Rozas J."/>
            <person name="Tranchant-Dubreuil C."/>
            <person name="VanBuren R."/>
            <person name="Zhang Q."/>
            <person name="Andrade A.C."/>
            <person name="Argout X."/>
            <person name="Bertrand B."/>
            <person name="de Kochko A."/>
            <person name="Graziosi G."/>
            <person name="Henry R.J."/>
            <person name="Jayarama X."/>
            <person name="Ming R."/>
            <person name="Nagai C."/>
            <person name="Rounsley S."/>
            <person name="Sankoff D."/>
            <person name="Giuliano G."/>
            <person name="Albert V.A."/>
            <person name="Wincker P."/>
            <person name="Lashermes P."/>
        </authorList>
    </citation>
    <scope>NUCLEOTIDE SEQUENCE [LARGE SCALE GENOMIC DNA]</scope>
    <source>
        <strain evidence="2">cv. DH200-94</strain>
    </source>
</reference>
<protein>
    <submittedName>
        <fullName evidence="1">Uncharacterized protein</fullName>
    </submittedName>
</protein>
<sequence length="128" mass="14746">MSYFWIHHWGGECSKAWRMMMAGEKGDDGVVVVDVRMKDRNFLLLLIFKPLADATLHGHRDICRILEVNGDKDSTNDHSMTIRREEDSYEVNIDMFELKLQHSSMIEQAKSMSSNPSQLTELQICNGI</sequence>